<evidence type="ECO:0000256" key="8">
    <source>
        <dbReference type="SAM" id="MobiDB-lite"/>
    </source>
</evidence>
<reference evidence="10" key="1">
    <citation type="submission" date="2022-07" db="EMBL/GenBank/DDBJ databases">
        <title>Phylogenomic reconstructions and comparative analyses of Kickxellomycotina fungi.</title>
        <authorList>
            <person name="Reynolds N.K."/>
            <person name="Stajich J.E."/>
            <person name="Barry K."/>
            <person name="Grigoriev I.V."/>
            <person name="Crous P."/>
            <person name="Smith M.E."/>
        </authorList>
    </citation>
    <scope>NUCLEOTIDE SEQUENCE</scope>
    <source>
        <strain evidence="10">RSA 567</strain>
    </source>
</reference>
<evidence type="ECO:0000313" key="11">
    <source>
        <dbReference type="Proteomes" id="UP001151582"/>
    </source>
</evidence>
<evidence type="ECO:0008006" key="12">
    <source>
        <dbReference type="Google" id="ProtNLM"/>
    </source>
</evidence>
<evidence type="ECO:0000256" key="5">
    <source>
        <dbReference type="ARBA" id="ARBA00022989"/>
    </source>
</evidence>
<dbReference type="Proteomes" id="UP001151582">
    <property type="component" value="Unassembled WGS sequence"/>
</dbReference>
<feature type="transmembrane region" description="Helical" evidence="9">
    <location>
        <begin position="53"/>
        <end position="71"/>
    </location>
</feature>
<dbReference type="OrthoDB" id="1368at2759"/>
<dbReference type="GO" id="GO:0005254">
    <property type="term" value="F:chloride channel activity"/>
    <property type="evidence" value="ECO:0007669"/>
    <property type="project" value="InterPro"/>
</dbReference>
<keyword evidence="7 9" id="KW-0472">Membrane</keyword>
<accession>A0A9W8B9A8</accession>
<keyword evidence="2" id="KW-0813">Transport</keyword>
<protein>
    <recommendedName>
        <fullName evidence="12">Bestrophin, RFP-TM, chloride channel-domain-containing protein</fullName>
    </recommendedName>
</protein>
<dbReference type="EMBL" id="JANBQB010000038">
    <property type="protein sequence ID" value="KAJ1983862.1"/>
    <property type="molecule type" value="Genomic_DNA"/>
</dbReference>
<feature type="transmembrane region" description="Helical" evidence="9">
    <location>
        <begin position="21"/>
        <end position="47"/>
    </location>
</feature>
<proteinExistence type="predicted"/>
<organism evidence="10 11">
    <name type="scientific">Dimargaris verticillata</name>
    <dbReference type="NCBI Taxonomy" id="2761393"/>
    <lineage>
        <taxon>Eukaryota</taxon>
        <taxon>Fungi</taxon>
        <taxon>Fungi incertae sedis</taxon>
        <taxon>Zoopagomycota</taxon>
        <taxon>Kickxellomycotina</taxon>
        <taxon>Dimargaritomycetes</taxon>
        <taxon>Dimargaritales</taxon>
        <taxon>Dimargaritaceae</taxon>
        <taxon>Dimargaris</taxon>
    </lineage>
</organism>
<dbReference type="GO" id="GO:0005886">
    <property type="term" value="C:plasma membrane"/>
    <property type="evidence" value="ECO:0007669"/>
    <property type="project" value="UniProtKB-SubCell"/>
</dbReference>
<keyword evidence="11" id="KW-1185">Reference proteome</keyword>
<name>A0A9W8B9A8_9FUNG</name>
<evidence type="ECO:0000313" key="10">
    <source>
        <dbReference type="EMBL" id="KAJ1983862.1"/>
    </source>
</evidence>
<dbReference type="InterPro" id="IPR044669">
    <property type="entry name" value="YneE/VCCN1/2-like"/>
</dbReference>
<evidence type="ECO:0000256" key="6">
    <source>
        <dbReference type="ARBA" id="ARBA00023065"/>
    </source>
</evidence>
<feature type="transmembrane region" description="Helical" evidence="9">
    <location>
        <begin position="302"/>
        <end position="323"/>
    </location>
</feature>
<feature type="region of interest" description="Disordered" evidence="8">
    <location>
        <begin position="402"/>
        <end position="447"/>
    </location>
</feature>
<evidence type="ECO:0000256" key="7">
    <source>
        <dbReference type="ARBA" id="ARBA00023136"/>
    </source>
</evidence>
<evidence type="ECO:0000256" key="4">
    <source>
        <dbReference type="ARBA" id="ARBA00022692"/>
    </source>
</evidence>
<dbReference type="AlphaFoldDB" id="A0A9W8B9A8"/>
<feature type="transmembrane region" description="Helical" evidence="9">
    <location>
        <begin position="329"/>
        <end position="348"/>
    </location>
</feature>
<comment type="caution">
    <text evidence="10">The sequence shown here is derived from an EMBL/GenBank/DDBJ whole genome shotgun (WGS) entry which is preliminary data.</text>
</comment>
<feature type="compositionally biased region" description="Polar residues" evidence="8">
    <location>
        <begin position="416"/>
        <end position="428"/>
    </location>
</feature>
<evidence type="ECO:0000256" key="1">
    <source>
        <dbReference type="ARBA" id="ARBA00004651"/>
    </source>
</evidence>
<evidence type="ECO:0000256" key="3">
    <source>
        <dbReference type="ARBA" id="ARBA00022475"/>
    </source>
</evidence>
<evidence type="ECO:0000256" key="2">
    <source>
        <dbReference type="ARBA" id="ARBA00022448"/>
    </source>
</evidence>
<dbReference type="PANTHER" id="PTHR33281:SF19">
    <property type="entry name" value="VOLTAGE-DEPENDENT ANION CHANNEL-FORMING PROTEIN YNEE"/>
    <property type="match status" value="1"/>
</dbReference>
<dbReference type="PANTHER" id="PTHR33281">
    <property type="entry name" value="UPF0187 PROTEIN YNEE"/>
    <property type="match status" value="1"/>
</dbReference>
<sequence>MTVKVTKVDSRYPDALRFKGAVIKTIFPVVCFHTAFAVMLVCLYLYAERDLTLNSLVVTILSTTVSLLISFRTNSAYDRFWEARKLWSQLVFSTRNLSRNLWILVSESKAAENNRFCEERQLKRMAGGMLVAFSYATKDLLMDSKQSIDKIYQLLGHIPSIGDQLNRRGAKRAGVDGYQRRYQLYVNADPETRRRRYSAAGLSPPQKSPNVLKRIMAWFTITFAPQWLFRGSTSTQTIRRKNRNPPVNIASTIALHLSAYITYLDQKGLIEPSMTGNLQTDVNNLIFALAGLERIQTTPIPLAYSIHLHQLTWLYLLILPFQLIKSFKWVAVPVIAMASFTLFGILAIGEQIENPFNGDENDLPLNMYCELIEHELNGITSVPFAFQSKHWVPIKRLISEHKENEANNGDEDAEQSSDAASISSQTQKPTGPPRRGGGNPSQTNNLE</sequence>
<keyword evidence="6" id="KW-0406">Ion transport</keyword>
<keyword evidence="3" id="KW-1003">Cell membrane</keyword>
<gene>
    <name evidence="10" type="ORF">H4R34_001004</name>
</gene>
<keyword evidence="5 9" id="KW-1133">Transmembrane helix</keyword>
<evidence type="ECO:0000256" key="9">
    <source>
        <dbReference type="SAM" id="Phobius"/>
    </source>
</evidence>
<keyword evidence="4 9" id="KW-0812">Transmembrane</keyword>
<comment type="subcellular location">
    <subcellularLocation>
        <location evidence="1">Cell membrane</location>
        <topology evidence="1">Multi-pass membrane protein</topology>
    </subcellularLocation>
</comment>
<dbReference type="Pfam" id="PF25539">
    <property type="entry name" value="Bestrophin_2"/>
    <property type="match status" value="2"/>
</dbReference>